<keyword evidence="4 7" id="KW-1133">Transmembrane helix</keyword>
<dbReference type="InterPro" id="IPR011701">
    <property type="entry name" value="MFS"/>
</dbReference>
<comment type="caution">
    <text evidence="9">The sequence shown here is derived from an EMBL/GenBank/DDBJ whole genome shotgun (WGS) entry which is preliminary data.</text>
</comment>
<dbReference type="GO" id="GO:0022857">
    <property type="term" value="F:transmembrane transporter activity"/>
    <property type="evidence" value="ECO:0007669"/>
    <property type="project" value="InterPro"/>
</dbReference>
<dbReference type="PROSITE" id="PS50850">
    <property type="entry name" value="MFS"/>
    <property type="match status" value="1"/>
</dbReference>
<evidence type="ECO:0000313" key="10">
    <source>
        <dbReference type="Proteomes" id="UP001194468"/>
    </source>
</evidence>
<dbReference type="InterPro" id="IPR020846">
    <property type="entry name" value="MFS_dom"/>
</dbReference>
<dbReference type="InterPro" id="IPR036259">
    <property type="entry name" value="MFS_trans_sf"/>
</dbReference>
<evidence type="ECO:0000259" key="8">
    <source>
        <dbReference type="PROSITE" id="PS50850"/>
    </source>
</evidence>
<evidence type="ECO:0000256" key="3">
    <source>
        <dbReference type="ARBA" id="ARBA00022692"/>
    </source>
</evidence>
<comment type="subcellular location">
    <subcellularLocation>
        <location evidence="1">Membrane</location>
        <topology evidence="1">Multi-pass membrane protein</topology>
    </subcellularLocation>
</comment>
<dbReference type="EMBL" id="WHUW01000084">
    <property type="protein sequence ID" value="KAF8426850.1"/>
    <property type="molecule type" value="Genomic_DNA"/>
</dbReference>
<reference evidence="9" key="2">
    <citation type="journal article" date="2020" name="Nat. Commun.">
        <title>Large-scale genome sequencing of mycorrhizal fungi provides insights into the early evolution of symbiotic traits.</title>
        <authorList>
            <person name="Miyauchi S."/>
            <person name="Kiss E."/>
            <person name="Kuo A."/>
            <person name="Drula E."/>
            <person name="Kohler A."/>
            <person name="Sanchez-Garcia M."/>
            <person name="Morin E."/>
            <person name="Andreopoulos B."/>
            <person name="Barry K.W."/>
            <person name="Bonito G."/>
            <person name="Buee M."/>
            <person name="Carver A."/>
            <person name="Chen C."/>
            <person name="Cichocki N."/>
            <person name="Clum A."/>
            <person name="Culley D."/>
            <person name="Crous P.W."/>
            <person name="Fauchery L."/>
            <person name="Girlanda M."/>
            <person name="Hayes R.D."/>
            <person name="Keri Z."/>
            <person name="LaButti K."/>
            <person name="Lipzen A."/>
            <person name="Lombard V."/>
            <person name="Magnuson J."/>
            <person name="Maillard F."/>
            <person name="Murat C."/>
            <person name="Nolan M."/>
            <person name="Ohm R.A."/>
            <person name="Pangilinan J."/>
            <person name="Pereira M.F."/>
            <person name="Perotto S."/>
            <person name="Peter M."/>
            <person name="Pfister S."/>
            <person name="Riley R."/>
            <person name="Sitrit Y."/>
            <person name="Stielow J.B."/>
            <person name="Szollosi G."/>
            <person name="Zifcakova L."/>
            <person name="Stursova M."/>
            <person name="Spatafora J.W."/>
            <person name="Tedersoo L."/>
            <person name="Vaario L.M."/>
            <person name="Yamada A."/>
            <person name="Yan M."/>
            <person name="Wang P."/>
            <person name="Xu J."/>
            <person name="Bruns T."/>
            <person name="Baldrian P."/>
            <person name="Vilgalys R."/>
            <person name="Dunand C."/>
            <person name="Henrissat B."/>
            <person name="Grigoriev I.V."/>
            <person name="Hibbett D."/>
            <person name="Nagy L.G."/>
            <person name="Martin F.M."/>
        </authorList>
    </citation>
    <scope>NUCLEOTIDE SEQUENCE</scope>
    <source>
        <strain evidence="9">BED1</strain>
    </source>
</reference>
<feature type="transmembrane region" description="Helical" evidence="7">
    <location>
        <begin position="279"/>
        <end position="300"/>
    </location>
</feature>
<dbReference type="SUPFAM" id="SSF103473">
    <property type="entry name" value="MFS general substrate transporter"/>
    <property type="match status" value="1"/>
</dbReference>
<feature type="transmembrane region" description="Helical" evidence="7">
    <location>
        <begin position="344"/>
        <end position="363"/>
    </location>
</feature>
<proteinExistence type="predicted"/>
<feature type="region of interest" description="Disordered" evidence="6">
    <location>
        <begin position="509"/>
        <end position="535"/>
    </location>
</feature>
<feature type="transmembrane region" description="Helical" evidence="7">
    <location>
        <begin position="475"/>
        <end position="496"/>
    </location>
</feature>
<feature type="transmembrane region" description="Helical" evidence="7">
    <location>
        <begin position="211"/>
        <end position="231"/>
    </location>
</feature>
<evidence type="ECO:0000313" key="9">
    <source>
        <dbReference type="EMBL" id="KAF8426850.1"/>
    </source>
</evidence>
<evidence type="ECO:0000256" key="1">
    <source>
        <dbReference type="ARBA" id="ARBA00004141"/>
    </source>
</evidence>
<feature type="transmembrane region" description="Helical" evidence="7">
    <location>
        <begin position="87"/>
        <end position="110"/>
    </location>
</feature>
<feature type="transmembrane region" description="Helical" evidence="7">
    <location>
        <begin position="312"/>
        <end position="332"/>
    </location>
</feature>
<keyword evidence="3 7" id="KW-0812">Transmembrane</keyword>
<reference evidence="9" key="1">
    <citation type="submission" date="2019-10" db="EMBL/GenBank/DDBJ databases">
        <authorList>
            <consortium name="DOE Joint Genome Institute"/>
            <person name="Kuo A."/>
            <person name="Miyauchi S."/>
            <person name="Kiss E."/>
            <person name="Drula E."/>
            <person name="Kohler A."/>
            <person name="Sanchez-Garcia M."/>
            <person name="Andreopoulos B."/>
            <person name="Barry K.W."/>
            <person name="Bonito G."/>
            <person name="Buee M."/>
            <person name="Carver A."/>
            <person name="Chen C."/>
            <person name="Cichocki N."/>
            <person name="Clum A."/>
            <person name="Culley D."/>
            <person name="Crous P.W."/>
            <person name="Fauchery L."/>
            <person name="Girlanda M."/>
            <person name="Hayes R."/>
            <person name="Keri Z."/>
            <person name="LaButti K."/>
            <person name="Lipzen A."/>
            <person name="Lombard V."/>
            <person name="Magnuson J."/>
            <person name="Maillard F."/>
            <person name="Morin E."/>
            <person name="Murat C."/>
            <person name="Nolan M."/>
            <person name="Ohm R."/>
            <person name="Pangilinan J."/>
            <person name="Pereira M."/>
            <person name="Perotto S."/>
            <person name="Peter M."/>
            <person name="Riley R."/>
            <person name="Sitrit Y."/>
            <person name="Stielow B."/>
            <person name="Szollosi G."/>
            <person name="Zifcakova L."/>
            <person name="Stursova M."/>
            <person name="Spatafora J.W."/>
            <person name="Tedersoo L."/>
            <person name="Vaario L.-M."/>
            <person name="Yamada A."/>
            <person name="Yan M."/>
            <person name="Wang P."/>
            <person name="Xu J."/>
            <person name="Bruns T."/>
            <person name="Baldrian P."/>
            <person name="Vilgalys R."/>
            <person name="Henrissat B."/>
            <person name="Grigoriev I.V."/>
            <person name="Hibbett D."/>
            <person name="Nagy L.G."/>
            <person name="Martin F.M."/>
        </authorList>
    </citation>
    <scope>NUCLEOTIDE SEQUENCE</scope>
    <source>
        <strain evidence="9">BED1</strain>
    </source>
</reference>
<evidence type="ECO:0000256" key="4">
    <source>
        <dbReference type="ARBA" id="ARBA00022989"/>
    </source>
</evidence>
<gene>
    <name evidence="9" type="ORF">L210DRAFT_3178396</name>
</gene>
<accession>A0AAD4BFS9</accession>
<organism evidence="9 10">
    <name type="scientific">Boletus edulis BED1</name>
    <dbReference type="NCBI Taxonomy" id="1328754"/>
    <lineage>
        <taxon>Eukaryota</taxon>
        <taxon>Fungi</taxon>
        <taxon>Dikarya</taxon>
        <taxon>Basidiomycota</taxon>
        <taxon>Agaricomycotina</taxon>
        <taxon>Agaricomycetes</taxon>
        <taxon>Agaricomycetidae</taxon>
        <taxon>Boletales</taxon>
        <taxon>Boletineae</taxon>
        <taxon>Boletaceae</taxon>
        <taxon>Boletoideae</taxon>
        <taxon>Boletus</taxon>
    </lineage>
</organism>
<dbReference type="PANTHER" id="PTHR43791">
    <property type="entry name" value="PERMEASE-RELATED"/>
    <property type="match status" value="1"/>
</dbReference>
<evidence type="ECO:0000256" key="7">
    <source>
        <dbReference type="SAM" id="Phobius"/>
    </source>
</evidence>
<feature type="domain" description="Major facilitator superfamily (MFS) profile" evidence="8">
    <location>
        <begin position="49"/>
        <end position="497"/>
    </location>
</feature>
<name>A0AAD4BFS9_BOLED</name>
<dbReference type="GO" id="GO:0016020">
    <property type="term" value="C:membrane"/>
    <property type="evidence" value="ECO:0007669"/>
    <property type="project" value="UniProtKB-SubCell"/>
</dbReference>
<feature type="transmembrane region" description="Helical" evidence="7">
    <location>
        <begin position="178"/>
        <end position="199"/>
    </location>
</feature>
<feature type="transmembrane region" description="Helical" evidence="7">
    <location>
        <begin position="49"/>
        <end position="67"/>
    </location>
</feature>
<evidence type="ECO:0000256" key="6">
    <source>
        <dbReference type="SAM" id="MobiDB-lite"/>
    </source>
</evidence>
<dbReference type="Proteomes" id="UP001194468">
    <property type="component" value="Unassembled WGS sequence"/>
</dbReference>
<dbReference type="AlphaFoldDB" id="A0AAD4BFS9"/>
<sequence length="535" mass="58732">MHMKRADSGILSSSEEASNYHESHEDDPLIPIDPCTAEKRLLRKLDGRILPITCVLYLFAYLDRSNLGNARLQGLPEDVLEGDPTGVLFDWLVAIFFIPYILCQVPCTILSKYYNPRVWIGCSAILWGLCSTSMSVGNDFESLLIARLCLGIFEAAFGPSVVLYYSFYYTKAEYGTRIASWFGFGTVAGVFGGLLAYGIQHVKISIANWRLLFIIEGVPTVLLGMLCLFILPGRPESANFLTHAERKLAMERMNRGTSGDIGAVVNQRHVVAALLDWRIYIAGVVGFALHCALTSVSAFLPTIIETMGYSPAISQLMTVPPYAVAALTLLIASYTSDRIQSRGLMVVFGCTLGGIGYMILLGVAQVHIHIRYLATFCIAAGTYASLGLILAWYKYSHVIIRPIPMLPSLMLYVSWWGSIADQWLPLLFLLVTHNLGSETKRAAGMPLFGAIGQVGSILGSHSYPLTEGPAYLRGFGVSGALMFLAAFSALMLTTSYRWENARHARRNAAYGEPDRDAPVDTSELADKAPGFRYLP</sequence>
<dbReference type="FunFam" id="1.20.1250.20:FF:000018">
    <property type="entry name" value="MFS transporter permease"/>
    <property type="match status" value="1"/>
</dbReference>
<feature type="transmembrane region" description="Helical" evidence="7">
    <location>
        <begin position="370"/>
        <end position="393"/>
    </location>
</feature>
<evidence type="ECO:0000256" key="2">
    <source>
        <dbReference type="ARBA" id="ARBA00022448"/>
    </source>
</evidence>
<evidence type="ECO:0000256" key="5">
    <source>
        <dbReference type="ARBA" id="ARBA00023136"/>
    </source>
</evidence>
<dbReference type="Gene3D" id="1.20.1250.20">
    <property type="entry name" value="MFS general substrate transporter like domains"/>
    <property type="match status" value="2"/>
</dbReference>
<dbReference type="PANTHER" id="PTHR43791:SF36">
    <property type="entry name" value="TRANSPORTER, PUTATIVE (AFU_ORTHOLOGUE AFUA_6G08340)-RELATED"/>
    <property type="match status" value="1"/>
</dbReference>
<feature type="transmembrane region" description="Helical" evidence="7">
    <location>
        <begin position="144"/>
        <end position="166"/>
    </location>
</feature>
<keyword evidence="5 7" id="KW-0472">Membrane</keyword>
<keyword evidence="2" id="KW-0813">Transport</keyword>
<dbReference type="Pfam" id="PF07690">
    <property type="entry name" value="MFS_1"/>
    <property type="match status" value="1"/>
</dbReference>
<protein>
    <submittedName>
        <fullName evidence="9">MFS general substrate transporter</fullName>
    </submittedName>
</protein>
<keyword evidence="10" id="KW-1185">Reference proteome</keyword>